<feature type="transmembrane region" description="Helical" evidence="1">
    <location>
        <begin position="94"/>
        <end position="117"/>
    </location>
</feature>
<accession>X6NCN6</accession>
<reference evidence="2 3" key="1">
    <citation type="journal article" date="2013" name="Curr. Biol.">
        <title>The Genome of the Foraminiferan Reticulomyxa filosa.</title>
        <authorList>
            <person name="Glockner G."/>
            <person name="Hulsmann N."/>
            <person name="Schleicher M."/>
            <person name="Noegel A.A."/>
            <person name="Eichinger L."/>
            <person name="Gallinger C."/>
            <person name="Pawlowski J."/>
            <person name="Sierra R."/>
            <person name="Euteneuer U."/>
            <person name="Pillet L."/>
            <person name="Moustafa A."/>
            <person name="Platzer M."/>
            <person name="Groth M."/>
            <person name="Szafranski K."/>
            <person name="Schliwa M."/>
        </authorList>
    </citation>
    <scope>NUCLEOTIDE SEQUENCE [LARGE SCALE GENOMIC DNA]</scope>
</reference>
<sequence length="339" mass="39398">MSGGGHDICSAVICISTIACVFLFTLFLKQRYLSNSLIVNSVYKPVRIKKRERNRERLSELFSPRAAMLSVDQTATDAPLSGYFEFSYYSYSNLGLCIFILMFLCNCLYVILNVLIYGIKSQFVDLLIMASELIEDISMVLIFGLFGLRILQLSRINVPNLRVQNLSTLLGRYKYRIACGFVIFTLLSQLLLVLTHYISKYIHNHALLQIGKICLFFCITNKEYLQVWALAIHVCQMLALLIMILIWGYHHKQLLRYKTILMENANLQSSEELSESYSTNRIYTMTSTQECQYGSLFTFVHQKHSILIDDTWKYTWLTILCFVIFFMQQKKKKVVQKEQ</sequence>
<keyword evidence="1" id="KW-0812">Transmembrane</keyword>
<keyword evidence="1" id="KW-0472">Membrane</keyword>
<proteinExistence type="predicted"/>
<feature type="transmembrane region" description="Helical" evidence="1">
    <location>
        <begin position="227"/>
        <end position="249"/>
    </location>
</feature>
<dbReference type="AlphaFoldDB" id="X6NCN6"/>
<dbReference type="EMBL" id="ASPP01009735">
    <property type="protein sequence ID" value="ETO23746.1"/>
    <property type="molecule type" value="Genomic_DNA"/>
</dbReference>
<name>X6NCN6_RETFI</name>
<keyword evidence="3" id="KW-1185">Reference proteome</keyword>
<comment type="caution">
    <text evidence="2">The sequence shown here is derived from an EMBL/GenBank/DDBJ whole genome shotgun (WGS) entry which is preliminary data.</text>
</comment>
<protein>
    <submittedName>
        <fullName evidence="2">Uncharacterized protein</fullName>
    </submittedName>
</protein>
<evidence type="ECO:0000256" key="1">
    <source>
        <dbReference type="SAM" id="Phobius"/>
    </source>
</evidence>
<dbReference type="Proteomes" id="UP000023152">
    <property type="component" value="Unassembled WGS sequence"/>
</dbReference>
<evidence type="ECO:0000313" key="3">
    <source>
        <dbReference type="Proteomes" id="UP000023152"/>
    </source>
</evidence>
<feature type="transmembrane region" description="Helical" evidence="1">
    <location>
        <begin position="175"/>
        <end position="195"/>
    </location>
</feature>
<organism evidence="2 3">
    <name type="scientific">Reticulomyxa filosa</name>
    <dbReference type="NCBI Taxonomy" id="46433"/>
    <lineage>
        <taxon>Eukaryota</taxon>
        <taxon>Sar</taxon>
        <taxon>Rhizaria</taxon>
        <taxon>Retaria</taxon>
        <taxon>Foraminifera</taxon>
        <taxon>Monothalamids</taxon>
        <taxon>Reticulomyxidae</taxon>
        <taxon>Reticulomyxa</taxon>
    </lineage>
</organism>
<evidence type="ECO:0000313" key="2">
    <source>
        <dbReference type="EMBL" id="ETO23746.1"/>
    </source>
</evidence>
<gene>
    <name evidence="2" type="ORF">RFI_13434</name>
</gene>
<keyword evidence="1" id="KW-1133">Transmembrane helix</keyword>
<feature type="transmembrane region" description="Helical" evidence="1">
    <location>
        <begin position="6"/>
        <end position="28"/>
    </location>
</feature>
<feature type="transmembrane region" description="Helical" evidence="1">
    <location>
        <begin position="137"/>
        <end position="154"/>
    </location>
</feature>